<proteinExistence type="predicted"/>
<feature type="region of interest" description="Disordered" evidence="1">
    <location>
        <begin position="1"/>
        <end position="22"/>
    </location>
</feature>
<feature type="compositionally biased region" description="Low complexity" evidence="1">
    <location>
        <begin position="1"/>
        <end position="12"/>
    </location>
</feature>
<sequence length="70" mass="7062">MAATSSESALSPPSAPQQTLMSALAPVMAQNSDLMTGPATQATNPLAAMHQNPIFASTSSYGAMSPIIPT</sequence>
<accession>A0A1I7Y5C5</accession>
<evidence type="ECO:0000313" key="3">
    <source>
        <dbReference type="WBParaSite" id="L893_g12832.t1"/>
    </source>
</evidence>
<keyword evidence="2" id="KW-1185">Reference proteome</keyword>
<reference evidence="3" key="1">
    <citation type="submission" date="2016-11" db="UniProtKB">
        <authorList>
            <consortium name="WormBaseParasite"/>
        </authorList>
    </citation>
    <scope>IDENTIFICATION</scope>
</reference>
<evidence type="ECO:0000256" key="1">
    <source>
        <dbReference type="SAM" id="MobiDB-lite"/>
    </source>
</evidence>
<dbReference type="Proteomes" id="UP000095287">
    <property type="component" value="Unplaced"/>
</dbReference>
<dbReference type="AlphaFoldDB" id="A0A1I7Y5C5"/>
<organism evidence="2 3">
    <name type="scientific">Steinernema glaseri</name>
    <dbReference type="NCBI Taxonomy" id="37863"/>
    <lineage>
        <taxon>Eukaryota</taxon>
        <taxon>Metazoa</taxon>
        <taxon>Ecdysozoa</taxon>
        <taxon>Nematoda</taxon>
        <taxon>Chromadorea</taxon>
        <taxon>Rhabditida</taxon>
        <taxon>Tylenchina</taxon>
        <taxon>Panagrolaimomorpha</taxon>
        <taxon>Strongyloidoidea</taxon>
        <taxon>Steinernematidae</taxon>
        <taxon>Steinernema</taxon>
    </lineage>
</organism>
<name>A0A1I7Y5C5_9BILA</name>
<dbReference type="WBParaSite" id="L893_g12832.t1">
    <property type="protein sequence ID" value="L893_g12832.t1"/>
    <property type="gene ID" value="L893_g12832"/>
</dbReference>
<protein>
    <submittedName>
        <fullName evidence="3">Clathrin assembly protein</fullName>
    </submittedName>
</protein>
<evidence type="ECO:0000313" key="2">
    <source>
        <dbReference type="Proteomes" id="UP000095287"/>
    </source>
</evidence>